<gene>
    <name evidence="2" type="ORF">ACFFGV_13865</name>
</gene>
<keyword evidence="2" id="KW-0012">Acyltransferase</keyword>
<keyword evidence="2" id="KW-0808">Transferase</keyword>
<organism evidence="2 3">
    <name type="scientific">Pontibacillus salicampi</name>
    <dbReference type="NCBI Taxonomy" id="1449801"/>
    <lineage>
        <taxon>Bacteria</taxon>
        <taxon>Bacillati</taxon>
        <taxon>Bacillota</taxon>
        <taxon>Bacilli</taxon>
        <taxon>Bacillales</taxon>
        <taxon>Bacillaceae</taxon>
        <taxon>Pontibacillus</taxon>
    </lineage>
</organism>
<dbReference type="PANTHER" id="PTHR43415">
    <property type="entry name" value="SPERMIDINE N(1)-ACETYLTRANSFERASE"/>
    <property type="match status" value="1"/>
</dbReference>
<dbReference type="Gene3D" id="3.40.630.30">
    <property type="match status" value="1"/>
</dbReference>
<dbReference type="PANTHER" id="PTHR43415:SF3">
    <property type="entry name" value="GNAT-FAMILY ACETYLTRANSFERASE"/>
    <property type="match status" value="1"/>
</dbReference>
<proteinExistence type="predicted"/>
<dbReference type="Proteomes" id="UP001589836">
    <property type="component" value="Unassembled WGS sequence"/>
</dbReference>
<dbReference type="SUPFAM" id="SSF55729">
    <property type="entry name" value="Acyl-CoA N-acyltransferases (Nat)"/>
    <property type="match status" value="1"/>
</dbReference>
<evidence type="ECO:0000313" key="2">
    <source>
        <dbReference type="EMBL" id="MFC0524659.1"/>
    </source>
</evidence>
<dbReference type="Pfam" id="PF00583">
    <property type="entry name" value="Acetyltransf_1"/>
    <property type="match status" value="1"/>
</dbReference>
<dbReference type="EC" id="2.3.-.-" evidence="2"/>
<reference evidence="2 3" key="1">
    <citation type="submission" date="2024-09" db="EMBL/GenBank/DDBJ databases">
        <authorList>
            <person name="Sun Q."/>
            <person name="Mori K."/>
        </authorList>
    </citation>
    <scope>NUCLEOTIDE SEQUENCE [LARGE SCALE GENOMIC DNA]</scope>
    <source>
        <strain evidence="2 3">NCAIM B.02529</strain>
    </source>
</reference>
<name>A0ABV6LQQ0_9BACI</name>
<evidence type="ECO:0000313" key="3">
    <source>
        <dbReference type="Proteomes" id="UP001589836"/>
    </source>
</evidence>
<dbReference type="CDD" id="cd04301">
    <property type="entry name" value="NAT_SF"/>
    <property type="match status" value="1"/>
</dbReference>
<feature type="domain" description="N-acetyltransferase" evidence="1">
    <location>
        <begin position="6"/>
        <end position="154"/>
    </location>
</feature>
<dbReference type="EMBL" id="JBHLTP010000011">
    <property type="protein sequence ID" value="MFC0524659.1"/>
    <property type="molecule type" value="Genomic_DNA"/>
</dbReference>
<accession>A0ABV6LQQ0</accession>
<dbReference type="RefSeq" id="WP_377349311.1">
    <property type="nucleotide sequence ID" value="NZ_JBHLTP010000011.1"/>
</dbReference>
<dbReference type="PROSITE" id="PS51186">
    <property type="entry name" value="GNAT"/>
    <property type="match status" value="1"/>
</dbReference>
<protein>
    <submittedName>
        <fullName evidence="2">GNAT family N-acetyltransferase</fullName>
        <ecNumber evidence="2">2.3.-.-</ecNumber>
    </submittedName>
</protein>
<dbReference type="InterPro" id="IPR000182">
    <property type="entry name" value="GNAT_dom"/>
</dbReference>
<keyword evidence="3" id="KW-1185">Reference proteome</keyword>
<evidence type="ECO:0000259" key="1">
    <source>
        <dbReference type="PROSITE" id="PS51186"/>
    </source>
</evidence>
<dbReference type="InterPro" id="IPR016181">
    <property type="entry name" value="Acyl_CoA_acyltransferase"/>
</dbReference>
<comment type="caution">
    <text evidence="2">The sequence shown here is derived from an EMBL/GenBank/DDBJ whole genome shotgun (WGS) entry which is preliminary data.</text>
</comment>
<sequence>MMKASIRVLEDAPYMLSTVEDAEKVEVEEMCKVIQTFRENPHYLQVIAEIGGYLVGAIEFRNGEKQKISHQGSFGMTVMPEYRNSGIGRILLDALIQWAQENPYIEKVCLEVMEDNHGAIHLYESFGFEEEGRKRKAVKLNRGYQDLILMALFV</sequence>
<dbReference type="GO" id="GO:0016746">
    <property type="term" value="F:acyltransferase activity"/>
    <property type="evidence" value="ECO:0007669"/>
    <property type="project" value="UniProtKB-KW"/>
</dbReference>